<comment type="subcellular location">
    <subcellularLocation>
        <location evidence="1">Cytoplasm</location>
    </subcellularLocation>
</comment>
<sequence length="149" mass="16368">MTGADVAGVAEIEAECFSQPWSGRTLAGELENPCAVFFVARSGSRVVGYAGMHRVLDEGYIANVAVTAAFRRRGIATALMRRMFLYARREKLGFLTLEVREGNRAAIAFYEMLGFGAVGRRRNFYANPAEDAILMTAFLTRGAREETAT</sequence>
<keyword evidence="3" id="KW-0808">Transferase</keyword>
<organism evidence="3 4">
    <name type="scientific">Anaerotruncus massiliensis</name>
    <name type="common">ex Liu et al. 2021</name>
    <dbReference type="NCBI Taxonomy" id="2321404"/>
    <lineage>
        <taxon>Bacteria</taxon>
        <taxon>Bacillati</taxon>
        <taxon>Bacillota</taxon>
        <taxon>Clostridia</taxon>
        <taxon>Eubacteriales</taxon>
        <taxon>Oscillospiraceae</taxon>
        <taxon>Anaerotruncus</taxon>
    </lineage>
</organism>
<dbReference type="GO" id="GO:0008999">
    <property type="term" value="F:protein-N-terminal-alanine acetyltransferase activity"/>
    <property type="evidence" value="ECO:0007669"/>
    <property type="project" value="UniProtKB-EC"/>
</dbReference>
<reference evidence="3 4" key="1">
    <citation type="submission" date="2018-10" db="EMBL/GenBank/DDBJ databases">
        <title>Anaerotruncus faecis sp. nov., isolated from human feces.</title>
        <authorList>
            <person name="Wang Y.-J."/>
        </authorList>
    </citation>
    <scope>NUCLEOTIDE SEQUENCE [LARGE SCALE GENOMIC DNA]</scope>
    <source>
        <strain evidence="3 4">22A2-44</strain>
    </source>
</reference>
<accession>A0A498CYS7</accession>
<protein>
    <recommendedName>
        <fullName evidence="1">[Ribosomal protein bS18]-alanine N-acetyltransferase</fullName>
        <ecNumber evidence="1">2.3.1.266</ecNumber>
    </recommendedName>
</protein>
<dbReference type="Pfam" id="PF00583">
    <property type="entry name" value="Acetyltransf_1"/>
    <property type="match status" value="1"/>
</dbReference>
<dbReference type="PANTHER" id="PTHR43072">
    <property type="entry name" value="N-ACETYLTRANSFERASE"/>
    <property type="match status" value="1"/>
</dbReference>
<dbReference type="Proteomes" id="UP000276301">
    <property type="component" value="Unassembled WGS sequence"/>
</dbReference>
<dbReference type="InterPro" id="IPR016181">
    <property type="entry name" value="Acyl_CoA_acyltransferase"/>
</dbReference>
<evidence type="ECO:0000256" key="1">
    <source>
        <dbReference type="RuleBase" id="RU363094"/>
    </source>
</evidence>
<dbReference type="InterPro" id="IPR006464">
    <property type="entry name" value="AcTrfase_RimI/Ard1"/>
</dbReference>
<evidence type="ECO:0000259" key="2">
    <source>
        <dbReference type="PROSITE" id="PS51186"/>
    </source>
</evidence>
<dbReference type="Gene3D" id="3.40.630.30">
    <property type="match status" value="1"/>
</dbReference>
<keyword evidence="1" id="KW-0963">Cytoplasm</keyword>
<dbReference type="InterPro" id="IPR000182">
    <property type="entry name" value="GNAT_dom"/>
</dbReference>
<evidence type="ECO:0000313" key="4">
    <source>
        <dbReference type="Proteomes" id="UP000276301"/>
    </source>
</evidence>
<dbReference type="NCBIfam" id="TIGR01575">
    <property type="entry name" value="rimI"/>
    <property type="match status" value="1"/>
</dbReference>
<dbReference type="GO" id="GO:0005737">
    <property type="term" value="C:cytoplasm"/>
    <property type="evidence" value="ECO:0007669"/>
    <property type="project" value="UniProtKB-SubCell"/>
</dbReference>
<dbReference type="SUPFAM" id="SSF55729">
    <property type="entry name" value="Acyl-CoA N-acyltransferases (Nat)"/>
    <property type="match status" value="1"/>
</dbReference>
<dbReference type="EC" id="2.3.1.266" evidence="1"/>
<comment type="catalytic activity">
    <reaction evidence="1">
        <text>N-terminal L-alanyl-[ribosomal protein bS18] + acetyl-CoA = N-terminal N(alpha)-acetyl-L-alanyl-[ribosomal protein bS18] + CoA + H(+)</text>
        <dbReference type="Rhea" id="RHEA:43756"/>
        <dbReference type="Rhea" id="RHEA-COMP:10676"/>
        <dbReference type="Rhea" id="RHEA-COMP:10677"/>
        <dbReference type="ChEBI" id="CHEBI:15378"/>
        <dbReference type="ChEBI" id="CHEBI:57287"/>
        <dbReference type="ChEBI" id="CHEBI:57288"/>
        <dbReference type="ChEBI" id="CHEBI:64718"/>
        <dbReference type="ChEBI" id="CHEBI:83683"/>
        <dbReference type="EC" id="2.3.1.266"/>
    </reaction>
</comment>
<comment type="function">
    <text evidence="1">Acetylates the N-terminal alanine of ribosomal protein bS18.</text>
</comment>
<comment type="caution">
    <text evidence="3">The sequence shown here is derived from an EMBL/GenBank/DDBJ whole genome shotgun (WGS) entry which is preliminary data.</text>
</comment>
<gene>
    <name evidence="3" type="primary">rimI</name>
    <name evidence="3" type="ORF">D4A47_10280</name>
</gene>
<dbReference type="EMBL" id="RCHT01000021">
    <property type="protein sequence ID" value="RLL09503.1"/>
    <property type="molecule type" value="Genomic_DNA"/>
</dbReference>
<dbReference type="PROSITE" id="PS51186">
    <property type="entry name" value="GNAT"/>
    <property type="match status" value="1"/>
</dbReference>
<proteinExistence type="inferred from homology"/>
<dbReference type="AlphaFoldDB" id="A0A498CYS7"/>
<feature type="domain" description="N-acetyltransferase" evidence="2">
    <location>
        <begin position="1"/>
        <end position="140"/>
    </location>
</feature>
<name>A0A498CYS7_9FIRM</name>
<evidence type="ECO:0000313" key="3">
    <source>
        <dbReference type="EMBL" id="RLL09503.1"/>
    </source>
</evidence>
<dbReference type="RefSeq" id="WP_121587221.1">
    <property type="nucleotide sequence ID" value="NZ_RCHT01000021.1"/>
</dbReference>
<keyword evidence="4" id="KW-1185">Reference proteome</keyword>
<dbReference type="CDD" id="cd04301">
    <property type="entry name" value="NAT_SF"/>
    <property type="match status" value="1"/>
</dbReference>
<comment type="similarity">
    <text evidence="1">Belongs to the acetyltransferase family. RimI subfamily.</text>
</comment>